<evidence type="ECO:0000313" key="4">
    <source>
        <dbReference type="EMBL" id="MBM6673364.1"/>
    </source>
</evidence>
<evidence type="ECO:0000259" key="3">
    <source>
        <dbReference type="PROSITE" id="PS51462"/>
    </source>
</evidence>
<keyword evidence="5" id="KW-1185">Reference proteome</keyword>
<reference evidence="4" key="1">
    <citation type="submission" date="2020-08" db="EMBL/GenBank/DDBJ databases">
        <authorList>
            <person name="Cejkova D."/>
            <person name="Kubasova T."/>
            <person name="Jahodarova E."/>
            <person name="Rychlik I."/>
        </authorList>
    </citation>
    <scope>NUCLEOTIDE SEQUENCE</scope>
    <source>
        <strain evidence="4">An824</strain>
    </source>
</reference>
<dbReference type="PANTHER" id="PTHR43736">
    <property type="entry name" value="ADP-RIBOSE PYROPHOSPHATASE"/>
    <property type="match status" value="1"/>
</dbReference>
<dbReference type="PRINTS" id="PR00502">
    <property type="entry name" value="NUDIXFAMILY"/>
</dbReference>
<feature type="domain" description="Nudix hydrolase" evidence="3">
    <location>
        <begin position="14"/>
        <end position="144"/>
    </location>
</feature>
<dbReference type="CDD" id="cd18873">
    <property type="entry name" value="NUDIX_NadM_like"/>
    <property type="match status" value="1"/>
</dbReference>
<dbReference type="PROSITE" id="PS00893">
    <property type="entry name" value="NUDIX_BOX"/>
    <property type="match status" value="1"/>
</dbReference>
<dbReference type="AlphaFoldDB" id="A0A938WSH8"/>
<dbReference type="Proteomes" id="UP000706891">
    <property type="component" value="Unassembled WGS sequence"/>
</dbReference>
<dbReference type="EMBL" id="JACJJG010000019">
    <property type="protein sequence ID" value="MBM6673364.1"/>
    <property type="molecule type" value="Genomic_DNA"/>
</dbReference>
<dbReference type="InterPro" id="IPR020476">
    <property type="entry name" value="Nudix_hydrolase"/>
</dbReference>
<gene>
    <name evidence="4" type="ORF">H6A34_05695</name>
</gene>
<name>A0A938WSH8_9BACT</name>
<protein>
    <submittedName>
        <fullName evidence="4">NUDIX hydrolase</fullName>
    </submittedName>
</protein>
<dbReference type="SUPFAM" id="SSF55811">
    <property type="entry name" value="Nudix"/>
    <property type="match status" value="1"/>
</dbReference>
<dbReference type="InterPro" id="IPR000086">
    <property type="entry name" value="NUDIX_hydrolase_dom"/>
</dbReference>
<sequence>MDELRYHYKYPHPSVTADCVVFGFDGANLMILLVERGHEPYKGKWAFPGGFINIDESAESGALRELKEETGLSDVVINQFYAFTNPDRDPRERVISIAYYAVVRLQSVTGGDDAAKASWFKFDEIPSLAFDHQEILCRACETLYKKLLCEPLDFSFLPDGITMLEFRNFYSFVRNNFDYQKKPDSKQ</sequence>
<accession>A0A938WSH8</accession>
<dbReference type="Pfam" id="PF00293">
    <property type="entry name" value="NUDIX"/>
    <property type="match status" value="1"/>
</dbReference>
<comment type="caution">
    <text evidence="4">The sequence shown here is derived from an EMBL/GenBank/DDBJ whole genome shotgun (WGS) entry which is preliminary data.</text>
</comment>
<evidence type="ECO:0000313" key="5">
    <source>
        <dbReference type="Proteomes" id="UP000706891"/>
    </source>
</evidence>
<reference evidence="4" key="2">
    <citation type="journal article" date="2021" name="Sci. Rep.">
        <title>The distribution of antibiotic resistance genes in chicken gut microbiota commensals.</title>
        <authorList>
            <person name="Juricova H."/>
            <person name="Matiasovicova J."/>
            <person name="Kubasova T."/>
            <person name="Cejkova D."/>
            <person name="Rychlik I."/>
        </authorList>
    </citation>
    <scope>NUCLEOTIDE SEQUENCE</scope>
    <source>
        <strain evidence="4">An824</strain>
    </source>
</reference>
<keyword evidence="1 2" id="KW-0378">Hydrolase</keyword>
<dbReference type="PANTHER" id="PTHR43736:SF4">
    <property type="entry name" value="SLR1690 PROTEIN"/>
    <property type="match status" value="1"/>
</dbReference>
<dbReference type="RefSeq" id="WP_205104044.1">
    <property type="nucleotide sequence ID" value="NZ_JACJJG010000019.1"/>
</dbReference>
<dbReference type="InterPro" id="IPR015797">
    <property type="entry name" value="NUDIX_hydrolase-like_dom_sf"/>
</dbReference>
<dbReference type="InterPro" id="IPR020084">
    <property type="entry name" value="NUDIX_hydrolase_CS"/>
</dbReference>
<evidence type="ECO:0000256" key="1">
    <source>
        <dbReference type="ARBA" id="ARBA00022801"/>
    </source>
</evidence>
<proteinExistence type="inferred from homology"/>
<organism evidence="4 5">
    <name type="scientific">Marseilla massiliensis</name>
    <dbReference type="NCBI Taxonomy" id="1841864"/>
    <lineage>
        <taxon>Bacteria</taxon>
        <taxon>Pseudomonadati</taxon>
        <taxon>Bacteroidota</taxon>
        <taxon>Bacteroidia</taxon>
        <taxon>Bacteroidales</taxon>
        <taxon>Prevotellaceae</taxon>
        <taxon>Marseilla</taxon>
    </lineage>
</organism>
<dbReference type="Gene3D" id="3.90.79.10">
    <property type="entry name" value="Nucleoside Triphosphate Pyrophosphohydrolase"/>
    <property type="match status" value="1"/>
</dbReference>
<dbReference type="GO" id="GO:0016787">
    <property type="term" value="F:hydrolase activity"/>
    <property type="evidence" value="ECO:0007669"/>
    <property type="project" value="UniProtKB-KW"/>
</dbReference>
<dbReference type="PROSITE" id="PS51462">
    <property type="entry name" value="NUDIX"/>
    <property type="match status" value="1"/>
</dbReference>
<evidence type="ECO:0000256" key="2">
    <source>
        <dbReference type="RuleBase" id="RU003476"/>
    </source>
</evidence>
<comment type="similarity">
    <text evidence="2">Belongs to the Nudix hydrolase family.</text>
</comment>